<evidence type="ECO:0000313" key="3">
    <source>
        <dbReference type="EMBL" id="PRR85804.1"/>
    </source>
</evidence>
<dbReference type="InterPro" id="IPR007167">
    <property type="entry name" value="Fe-transptr_FeoA-like"/>
</dbReference>
<dbReference type="InterPro" id="IPR038157">
    <property type="entry name" value="FeoA_core_dom"/>
</dbReference>
<dbReference type="AlphaFoldDB" id="A0A2T0BPJ9"/>
<evidence type="ECO:0000256" key="1">
    <source>
        <dbReference type="ARBA" id="ARBA00023004"/>
    </source>
</evidence>
<dbReference type="PANTHER" id="PTHR43151">
    <property type="entry name" value="FEOA FAMILY PROTEIN"/>
    <property type="match status" value="1"/>
</dbReference>
<evidence type="ECO:0000313" key="4">
    <source>
        <dbReference type="Proteomes" id="UP000237798"/>
    </source>
</evidence>
<reference evidence="3 4" key="1">
    <citation type="submission" date="2018-03" db="EMBL/GenBank/DDBJ databases">
        <title>Genome sequence of Clostridium luticellarii DSM 29923.</title>
        <authorList>
            <person name="Poehlein A."/>
            <person name="Daniel R."/>
        </authorList>
    </citation>
    <scope>NUCLEOTIDE SEQUENCE [LARGE SCALE GENOMIC DNA]</scope>
    <source>
        <strain evidence="3 4">DSM 29923</strain>
    </source>
</reference>
<dbReference type="PANTHER" id="PTHR43151:SF1">
    <property type="entry name" value="SSR2333 PROTEIN"/>
    <property type="match status" value="1"/>
</dbReference>
<proteinExistence type="predicted"/>
<accession>A0A2T0BPJ9</accession>
<feature type="domain" description="Ferrous iron transporter FeoA-like" evidence="2">
    <location>
        <begin position="1"/>
        <end position="69"/>
    </location>
</feature>
<name>A0A2T0BPJ9_9CLOT</name>
<keyword evidence="4" id="KW-1185">Reference proteome</keyword>
<dbReference type="SUPFAM" id="SSF50037">
    <property type="entry name" value="C-terminal domain of transcriptional repressors"/>
    <property type="match status" value="1"/>
</dbReference>
<protein>
    <submittedName>
        <fullName evidence="3">FeoA domain protein</fullName>
    </submittedName>
</protein>
<comment type="caution">
    <text evidence="3">The sequence shown here is derived from an EMBL/GenBank/DDBJ whole genome shotgun (WGS) entry which is preliminary data.</text>
</comment>
<dbReference type="GO" id="GO:0046914">
    <property type="term" value="F:transition metal ion binding"/>
    <property type="evidence" value="ECO:0007669"/>
    <property type="project" value="InterPro"/>
</dbReference>
<dbReference type="Pfam" id="PF04023">
    <property type="entry name" value="FeoA"/>
    <property type="match status" value="1"/>
</dbReference>
<organism evidence="3 4">
    <name type="scientific">Clostridium luticellarii</name>
    <dbReference type="NCBI Taxonomy" id="1691940"/>
    <lineage>
        <taxon>Bacteria</taxon>
        <taxon>Bacillati</taxon>
        <taxon>Bacillota</taxon>
        <taxon>Clostridia</taxon>
        <taxon>Eubacteriales</taxon>
        <taxon>Clostridiaceae</taxon>
        <taxon>Clostridium</taxon>
    </lineage>
</organism>
<dbReference type="RefSeq" id="WP_106008614.1">
    <property type="nucleotide sequence ID" value="NZ_JALCPJ010000003.1"/>
</dbReference>
<gene>
    <name evidence="3" type="ORF">CLLU_11460</name>
</gene>
<dbReference type="InterPro" id="IPR008988">
    <property type="entry name" value="Transcriptional_repressor_C"/>
</dbReference>
<keyword evidence="1" id="KW-0408">Iron</keyword>
<dbReference type="InterPro" id="IPR053184">
    <property type="entry name" value="FeoA-like"/>
</dbReference>
<dbReference type="EMBL" id="PVXP01000011">
    <property type="protein sequence ID" value="PRR85804.1"/>
    <property type="molecule type" value="Genomic_DNA"/>
</dbReference>
<dbReference type="SMART" id="SM00899">
    <property type="entry name" value="FeoA"/>
    <property type="match status" value="1"/>
</dbReference>
<sequence length="69" mass="7476">MPITMIRVGESGSIKNITGNDNTRRHLENLGFVQGENVTVVAEIAGNMIVNIKDARIALNKAMANKIIV</sequence>
<dbReference type="Proteomes" id="UP000237798">
    <property type="component" value="Unassembled WGS sequence"/>
</dbReference>
<dbReference type="OrthoDB" id="5984at2"/>
<evidence type="ECO:0000259" key="2">
    <source>
        <dbReference type="SMART" id="SM00899"/>
    </source>
</evidence>
<dbReference type="Gene3D" id="2.30.30.90">
    <property type="match status" value="1"/>
</dbReference>